<proteinExistence type="predicted"/>
<evidence type="ECO:0008006" key="4">
    <source>
        <dbReference type="Google" id="ProtNLM"/>
    </source>
</evidence>
<keyword evidence="1" id="KW-0812">Transmembrane</keyword>
<keyword evidence="1" id="KW-0472">Membrane</keyword>
<evidence type="ECO:0000313" key="2">
    <source>
        <dbReference type="EMBL" id="MDQ0910254.1"/>
    </source>
</evidence>
<organism evidence="2 3">
    <name type="scientific">Streptomyces canus</name>
    <dbReference type="NCBI Taxonomy" id="58343"/>
    <lineage>
        <taxon>Bacteria</taxon>
        <taxon>Bacillati</taxon>
        <taxon>Actinomycetota</taxon>
        <taxon>Actinomycetes</taxon>
        <taxon>Kitasatosporales</taxon>
        <taxon>Streptomycetaceae</taxon>
        <taxon>Streptomyces</taxon>
        <taxon>Streptomyces aurantiacus group</taxon>
    </lineage>
</organism>
<accession>A0AAW8FKE3</accession>
<evidence type="ECO:0000313" key="3">
    <source>
        <dbReference type="Proteomes" id="UP001234216"/>
    </source>
</evidence>
<evidence type="ECO:0000256" key="1">
    <source>
        <dbReference type="SAM" id="Phobius"/>
    </source>
</evidence>
<gene>
    <name evidence="2" type="ORF">QFZ22_006239</name>
</gene>
<dbReference type="EMBL" id="JAUSZV010000005">
    <property type="protein sequence ID" value="MDQ0910254.1"/>
    <property type="molecule type" value="Genomic_DNA"/>
</dbReference>
<feature type="transmembrane region" description="Helical" evidence="1">
    <location>
        <begin position="89"/>
        <end position="112"/>
    </location>
</feature>
<dbReference type="AlphaFoldDB" id="A0AAW8FKE3"/>
<protein>
    <recommendedName>
        <fullName evidence="4">Integral membrane protein</fullName>
    </recommendedName>
</protein>
<sequence>MSSVIRRLRGFATLAGLVALVVYTWGLLHLAGSILEAEDGGTGSSPLPPCRGNEQAVHVIDYSVGFFPLSFDCEMKDGGSYPAEVIPGYVNPVAVGSALAAVGCAVASAYVAELRLRAGARKGEAA</sequence>
<reference evidence="2" key="1">
    <citation type="submission" date="2023-07" db="EMBL/GenBank/DDBJ databases">
        <title>Comparative genomics of wheat-associated soil bacteria to identify genetic determinants of phenazine resistance.</title>
        <authorList>
            <person name="Mouncey N."/>
        </authorList>
    </citation>
    <scope>NUCLEOTIDE SEQUENCE</scope>
    <source>
        <strain evidence="2">V4I22</strain>
    </source>
</reference>
<dbReference type="RefSeq" id="WP_306980723.1">
    <property type="nucleotide sequence ID" value="NZ_JAUSZV010000005.1"/>
</dbReference>
<comment type="caution">
    <text evidence="2">The sequence shown here is derived from an EMBL/GenBank/DDBJ whole genome shotgun (WGS) entry which is preliminary data.</text>
</comment>
<feature type="transmembrane region" description="Helical" evidence="1">
    <location>
        <begin position="12"/>
        <end position="35"/>
    </location>
</feature>
<name>A0AAW8FKE3_9ACTN</name>
<keyword evidence="1" id="KW-1133">Transmembrane helix</keyword>
<dbReference type="Proteomes" id="UP001234216">
    <property type="component" value="Unassembled WGS sequence"/>
</dbReference>